<dbReference type="InterPro" id="IPR050766">
    <property type="entry name" value="Bact_Lucif_Oxidored"/>
</dbReference>
<dbReference type="STRING" id="225324.SAMN02745126_02652"/>
<dbReference type="Gene3D" id="3.20.20.30">
    <property type="entry name" value="Luciferase-like domain"/>
    <property type="match status" value="1"/>
</dbReference>
<dbReference type="PANTHER" id="PTHR30137:SF8">
    <property type="entry name" value="BLR5498 PROTEIN"/>
    <property type="match status" value="1"/>
</dbReference>
<dbReference type="GO" id="GO:0016705">
    <property type="term" value="F:oxidoreductase activity, acting on paired donors, with incorporation or reduction of molecular oxygen"/>
    <property type="evidence" value="ECO:0007669"/>
    <property type="project" value="InterPro"/>
</dbReference>
<organism evidence="4 5">
    <name type="scientific">Enhydrobacter aerosaccus</name>
    <dbReference type="NCBI Taxonomy" id="225324"/>
    <lineage>
        <taxon>Bacteria</taxon>
        <taxon>Pseudomonadati</taxon>
        <taxon>Pseudomonadota</taxon>
        <taxon>Alphaproteobacteria</taxon>
        <taxon>Hyphomicrobiales</taxon>
        <taxon>Enhydrobacter</taxon>
    </lineage>
</organism>
<evidence type="ECO:0000313" key="5">
    <source>
        <dbReference type="Proteomes" id="UP000190092"/>
    </source>
</evidence>
<evidence type="ECO:0000313" key="4">
    <source>
        <dbReference type="EMBL" id="SJZ87329.1"/>
    </source>
</evidence>
<gene>
    <name evidence="4" type="ORF">SAMN02745126_02652</name>
</gene>
<reference evidence="5" key="1">
    <citation type="submission" date="2017-02" db="EMBL/GenBank/DDBJ databases">
        <authorList>
            <person name="Varghese N."/>
            <person name="Submissions S."/>
        </authorList>
    </citation>
    <scope>NUCLEOTIDE SEQUENCE [LARGE SCALE GENOMIC DNA]</scope>
    <source>
        <strain evidence="5">ATCC 27094</strain>
    </source>
</reference>
<dbReference type="GO" id="GO:0005829">
    <property type="term" value="C:cytosol"/>
    <property type="evidence" value="ECO:0007669"/>
    <property type="project" value="TreeGrafter"/>
</dbReference>
<accession>A0A1T4P791</accession>
<name>A0A1T4P791_9HYPH</name>
<dbReference type="Proteomes" id="UP000190092">
    <property type="component" value="Unassembled WGS sequence"/>
</dbReference>
<evidence type="ECO:0000256" key="2">
    <source>
        <dbReference type="ARBA" id="ARBA00023033"/>
    </source>
</evidence>
<keyword evidence="1" id="KW-0560">Oxidoreductase</keyword>
<dbReference type="Pfam" id="PF00296">
    <property type="entry name" value="Bac_luciferase"/>
    <property type="match status" value="1"/>
</dbReference>
<dbReference type="PANTHER" id="PTHR30137">
    <property type="entry name" value="LUCIFERASE-LIKE MONOOXYGENASE"/>
    <property type="match status" value="1"/>
</dbReference>
<sequence>MKASLFYLPSIGSRAEIEAGMAGMRPDLYQRMLKELSEQIRLGDELGYDSVSFTEHHFHIEGFELSNNPVLLDLYFAMQTKRIRVGQLGIVLPASNPIRVAEDIAMLDHMTNGRACAGFARGYQRRWVDVMAQQTHGIHGALPNQHDEIDNANRLAFEENFRIVKKCWTEEMLTFDGKFWKIPAGPTPWTLDTTEKWGKGVENGILKAVGVVPKPLQKPHPPLFQPFASSENTVRFCAREGITPILPPMHPFHEDKLYSVYSEVSGKPKGQGVGVLRDVIIADTDEQAMALWRDSGQFSGRAWFEPFGFRKGMQDPKTGEFPTAEQIIAQGYAFVGTVDTVLRAMETQQRRQPVDWVFCYTYNSLVPHDLLMKSIDRFWTDVMSRFH</sequence>
<dbReference type="EMBL" id="FUWJ01000002">
    <property type="protein sequence ID" value="SJZ87329.1"/>
    <property type="molecule type" value="Genomic_DNA"/>
</dbReference>
<proteinExistence type="predicted"/>
<keyword evidence="5" id="KW-1185">Reference proteome</keyword>
<dbReference type="RefSeq" id="WP_170920919.1">
    <property type="nucleotide sequence ID" value="NZ_FUWJ01000002.1"/>
</dbReference>
<dbReference type="SUPFAM" id="SSF51679">
    <property type="entry name" value="Bacterial luciferase-like"/>
    <property type="match status" value="1"/>
</dbReference>
<evidence type="ECO:0000259" key="3">
    <source>
        <dbReference type="Pfam" id="PF00296"/>
    </source>
</evidence>
<dbReference type="InterPro" id="IPR011251">
    <property type="entry name" value="Luciferase-like_dom"/>
</dbReference>
<protein>
    <submittedName>
        <fullName evidence="4">Flavin-dependent oxidoreductase, luciferase family (Includes alkanesulfonate monooxygenase SsuD and methylene tetrahydromethanopterin reductase)</fullName>
    </submittedName>
</protein>
<dbReference type="GO" id="GO:0004497">
    <property type="term" value="F:monooxygenase activity"/>
    <property type="evidence" value="ECO:0007669"/>
    <property type="project" value="UniProtKB-KW"/>
</dbReference>
<evidence type="ECO:0000256" key="1">
    <source>
        <dbReference type="ARBA" id="ARBA00023002"/>
    </source>
</evidence>
<feature type="domain" description="Luciferase-like" evidence="3">
    <location>
        <begin position="31"/>
        <end position="347"/>
    </location>
</feature>
<dbReference type="AlphaFoldDB" id="A0A1T4P791"/>
<dbReference type="InterPro" id="IPR036661">
    <property type="entry name" value="Luciferase-like_sf"/>
</dbReference>
<keyword evidence="2 4" id="KW-0503">Monooxygenase</keyword>